<name>A0A0R1WCH5_9LACO</name>
<evidence type="ECO:0000313" key="3">
    <source>
        <dbReference type="Proteomes" id="UP000051302"/>
    </source>
</evidence>
<keyword evidence="3" id="KW-1185">Reference proteome</keyword>
<dbReference type="AlphaFoldDB" id="A0A0R1WCH5"/>
<protein>
    <submittedName>
        <fullName evidence="2">Abortive phage resistance protein</fullName>
    </submittedName>
</protein>
<dbReference type="RefSeq" id="WP_057892603.1">
    <property type="nucleotide sequence ID" value="NZ_AZFV01000022.1"/>
</dbReference>
<dbReference type="EMBL" id="AZFV01000022">
    <property type="protein sequence ID" value="KRM15471.1"/>
    <property type="molecule type" value="Genomic_DNA"/>
</dbReference>
<reference evidence="2 3" key="1">
    <citation type="journal article" date="2015" name="Genome Announc.">
        <title>Expanding the biotechnology potential of lactobacilli through comparative genomics of 213 strains and associated genera.</title>
        <authorList>
            <person name="Sun Z."/>
            <person name="Harris H.M."/>
            <person name="McCann A."/>
            <person name="Guo C."/>
            <person name="Argimon S."/>
            <person name="Zhang W."/>
            <person name="Yang X."/>
            <person name="Jeffery I.B."/>
            <person name="Cooney J.C."/>
            <person name="Kagawa T.F."/>
            <person name="Liu W."/>
            <person name="Song Y."/>
            <person name="Salvetti E."/>
            <person name="Wrobel A."/>
            <person name="Rasinkangas P."/>
            <person name="Parkhill J."/>
            <person name="Rea M.C."/>
            <person name="O'Sullivan O."/>
            <person name="Ritari J."/>
            <person name="Douillard F.P."/>
            <person name="Paul Ross R."/>
            <person name="Yang R."/>
            <person name="Briner A.E."/>
            <person name="Felis G.E."/>
            <person name="de Vos W.M."/>
            <person name="Barrangou R."/>
            <person name="Klaenhammer T.R."/>
            <person name="Caufield P.W."/>
            <person name="Cui Y."/>
            <person name="Zhang H."/>
            <person name="O'Toole P.W."/>
        </authorList>
    </citation>
    <scope>NUCLEOTIDE SEQUENCE [LARGE SCALE GENOMIC DNA]</scope>
    <source>
        <strain evidence="2 3">DSM 16982</strain>
    </source>
</reference>
<dbReference type="Proteomes" id="UP000051302">
    <property type="component" value="Unassembled WGS sequence"/>
</dbReference>
<feature type="domain" description="Abortive infection protein-like C-terminal" evidence="1">
    <location>
        <begin position="222"/>
        <end position="289"/>
    </location>
</feature>
<evidence type="ECO:0000259" key="1">
    <source>
        <dbReference type="Pfam" id="PF14355"/>
    </source>
</evidence>
<organism evidence="2 3">
    <name type="scientific">Companilactobacillus nantensis DSM 16982</name>
    <dbReference type="NCBI Taxonomy" id="1423774"/>
    <lineage>
        <taxon>Bacteria</taxon>
        <taxon>Bacillati</taxon>
        <taxon>Bacillota</taxon>
        <taxon>Bacilli</taxon>
        <taxon>Lactobacillales</taxon>
        <taxon>Lactobacillaceae</taxon>
        <taxon>Companilactobacillus</taxon>
    </lineage>
</organism>
<dbReference type="Pfam" id="PF14355">
    <property type="entry name" value="Abi_C"/>
    <property type="match status" value="1"/>
</dbReference>
<evidence type="ECO:0000313" key="2">
    <source>
        <dbReference type="EMBL" id="KRM15471.1"/>
    </source>
</evidence>
<comment type="caution">
    <text evidence="2">The sequence shown here is derived from an EMBL/GenBank/DDBJ whole genome shotgun (WGS) entry which is preliminary data.</text>
</comment>
<sequence length="297" mass="33704">MTESVSLSNLTARPIIDLLIEGEYLPRLTGSEIVNLGTIFNINVENEWKSRWLMMEQVLSGCHSLNKSGELLAYMTNIDHLKTQIEFLRKGNKSIENVHILDENGDYLSSRDIQRQIITEWKKAVNRQLEYSDLKLVYINGDFDIIPLNVTPEITASKQRIDDELLKGIISKAENDLKDGDYDSVVTKSRTILEGTFMQILDDNGIIYKENGDLGEYRGLVVRTLGMKIESSWNPRVKKLVSGINKVVDAINEMRNDDSDAHVSNDRVAIGFAEAQLLINSSVAIATYYLMIFDRQK</sequence>
<dbReference type="InterPro" id="IPR026001">
    <property type="entry name" value="Abi-like_C"/>
</dbReference>
<proteinExistence type="predicted"/>
<dbReference type="PATRIC" id="fig|1423774.3.peg.1233"/>
<gene>
    <name evidence="2" type="ORF">FD31_GL001186</name>
</gene>
<accession>A0A0R1WCH5</accession>